<protein>
    <submittedName>
        <fullName evidence="1">Transposase</fullName>
    </submittedName>
</protein>
<reference evidence="1" key="1">
    <citation type="submission" date="2020-10" db="EMBL/GenBank/DDBJ databases">
        <authorList>
            <person name="Castelo-Branco R."/>
            <person name="Eusebio N."/>
            <person name="Adriana R."/>
            <person name="Vieira A."/>
            <person name="Brugerolle De Fraissinette N."/>
            <person name="Rezende De Castro R."/>
            <person name="Schneider M.P."/>
            <person name="Vasconcelos V."/>
            <person name="Leao P.N."/>
        </authorList>
    </citation>
    <scope>NUCLEOTIDE SEQUENCE</scope>
    <source>
        <strain evidence="1">LEGE 04289</strain>
    </source>
</reference>
<sequence>MYGCQQILINPNKDLKAILEYVCSEAKKLTNCGVYYSRQLYFKTGKIPSKADLHKQLGTVQKNAHYQALYSDTAQQILTTVAESFKSYLGLLKGIKKGTVTQKPKLPNYCKNVMSIATFTGRSLKLKDGMLRFPLGSKVKAWFGIDAFYIPMPSNLDHRSIREVRILPRNRCFYAEFVYEQSVKISDVDTSKVLGIDHGLNNWLTCVSNIGTSFIVDGLHLKSINQWYNKSVAKIKEKQPQGFWSNRLAAITEKRNRQMRDAVNKAARVVINHCIDNKIGTIVFGWNISQKDSINLGSKTNQKFVQIPTAKLKNRIAQLCEQYGIKFVETEESYTSKTSFLDNDFLPTFGAKPEGWKSSGTRISRGQFKTSIGIKINADCNGAVNVIRKVAAIFKFDLSGVGRGCLSQPTKVLLWTLQKSPRLQTGEA</sequence>
<comment type="caution">
    <text evidence="1">The sequence shown here is derived from an EMBL/GenBank/DDBJ whole genome shotgun (WGS) entry which is preliminary data.</text>
</comment>
<proteinExistence type="predicted"/>
<organism evidence="1 2">
    <name type="scientific">Dolichospermum flos-aquae LEGE 04289</name>
    <dbReference type="NCBI Taxonomy" id="1828708"/>
    <lineage>
        <taxon>Bacteria</taxon>
        <taxon>Bacillati</taxon>
        <taxon>Cyanobacteriota</taxon>
        <taxon>Cyanophyceae</taxon>
        <taxon>Nostocales</taxon>
        <taxon>Aphanizomenonaceae</taxon>
        <taxon>Dolichospermum</taxon>
    </lineage>
</organism>
<gene>
    <name evidence="1" type="ORF">IQ222_12955</name>
</gene>
<accession>A0ACC5Q424</accession>
<dbReference type="EMBL" id="JADEWF010000041">
    <property type="protein sequence ID" value="MBE9219679.1"/>
    <property type="molecule type" value="Genomic_DNA"/>
</dbReference>
<name>A0ACC5Q424_DOLFA</name>
<keyword evidence="2" id="KW-1185">Reference proteome</keyword>
<dbReference type="Proteomes" id="UP000597867">
    <property type="component" value="Unassembled WGS sequence"/>
</dbReference>
<evidence type="ECO:0000313" key="2">
    <source>
        <dbReference type="Proteomes" id="UP000597867"/>
    </source>
</evidence>
<evidence type="ECO:0000313" key="1">
    <source>
        <dbReference type="EMBL" id="MBE9219679.1"/>
    </source>
</evidence>